<feature type="transmembrane region" description="Helical" evidence="4">
    <location>
        <begin position="500"/>
        <end position="522"/>
    </location>
</feature>
<dbReference type="SUPFAM" id="SSF56988">
    <property type="entry name" value="Anthrax protective antigen"/>
    <property type="match status" value="1"/>
</dbReference>
<dbReference type="PANTHER" id="PTHR39767">
    <property type="entry name" value="CALCIUM/CALMODULIN-BINDING MEMBRANE PROTEIN PCM4-RELATED"/>
    <property type="match status" value="1"/>
</dbReference>
<comment type="caution">
    <text evidence="6">The sequence shown here is derived from an EMBL/GenBank/DDBJ whole genome shotgun (WGS) entry which is preliminary data.</text>
</comment>
<keyword evidence="2" id="KW-0677">Repeat</keyword>
<accession>A0AAD2D340</accession>
<dbReference type="InterPro" id="IPR037524">
    <property type="entry name" value="PA14/GLEYA"/>
</dbReference>
<dbReference type="AlphaFoldDB" id="A0AAD2D340"/>
<dbReference type="Gene3D" id="3.90.182.10">
    <property type="entry name" value="Toxin - Anthrax Protective Antigen,domain 1"/>
    <property type="match status" value="1"/>
</dbReference>
<evidence type="ECO:0000313" key="6">
    <source>
        <dbReference type="EMBL" id="CAI2377858.1"/>
    </source>
</evidence>
<reference evidence="6" key="1">
    <citation type="submission" date="2023-07" db="EMBL/GenBank/DDBJ databases">
        <authorList>
            <consortium name="AG Swart"/>
            <person name="Singh M."/>
            <person name="Singh A."/>
            <person name="Seah K."/>
            <person name="Emmerich C."/>
        </authorList>
    </citation>
    <scope>NUCLEOTIDE SEQUENCE</scope>
    <source>
        <strain evidence="6">DP1</strain>
    </source>
</reference>
<proteinExistence type="predicted"/>
<gene>
    <name evidence="6" type="ORF">ECRASSUSDP1_LOCUS19249</name>
</gene>
<dbReference type="InterPro" id="IPR011936">
    <property type="entry name" value="Myxo_disulph_rpt"/>
</dbReference>
<dbReference type="InterPro" id="IPR011658">
    <property type="entry name" value="PA14_dom"/>
</dbReference>
<protein>
    <recommendedName>
        <fullName evidence="5">PA14 domain-containing protein</fullName>
    </recommendedName>
</protein>
<keyword evidence="4" id="KW-0472">Membrane</keyword>
<evidence type="ECO:0000256" key="3">
    <source>
        <dbReference type="ARBA" id="ARBA00023157"/>
    </source>
</evidence>
<dbReference type="PROSITE" id="PS51820">
    <property type="entry name" value="PA14"/>
    <property type="match status" value="1"/>
</dbReference>
<keyword evidence="4" id="KW-1133">Transmembrane helix</keyword>
<evidence type="ECO:0000259" key="5">
    <source>
        <dbReference type="PROSITE" id="PS51820"/>
    </source>
</evidence>
<dbReference type="EMBL" id="CAMPGE010019534">
    <property type="protein sequence ID" value="CAI2377858.1"/>
    <property type="molecule type" value="Genomic_DNA"/>
</dbReference>
<evidence type="ECO:0000256" key="2">
    <source>
        <dbReference type="ARBA" id="ARBA00022737"/>
    </source>
</evidence>
<dbReference type="Pfam" id="PF13948">
    <property type="entry name" value="DUF4215"/>
    <property type="match status" value="2"/>
</dbReference>
<organism evidence="6 7">
    <name type="scientific">Euplotes crassus</name>
    <dbReference type="NCBI Taxonomy" id="5936"/>
    <lineage>
        <taxon>Eukaryota</taxon>
        <taxon>Sar</taxon>
        <taxon>Alveolata</taxon>
        <taxon>Ciliophora</taxon>
        <taxon>Intramacronucleata</taxon>
        <taxon>Spirotrichea</taxon>
        <taxon>Hypotrichia</taxon>
        <taxon>Euplotida</taxon>
        <taxon>Euplotidae</taxon>
        <taxon>Moneuplotes</taxon>
    </lineage>
</organism>
<feature type="domain" description="PA14" evidence="5">
    <location>
        <begin position="49"/>
        <end position="187"/>
    </location>
</feature>
<keyword evidence="3" id="KW-1015">Disulfide bond</keyword>
<evidence type="ECO:0000256" key="4">
    <source>
        <dbReference type="SAM" id="Phobius"/>
    </source>
</evidence>
<keyword evidence="1" id="KW-0732">Signal</keyword>
<evidence type="ECO:0000313" key="7">
    <source>
        <dbReference type="Proteomes" id="UP001295684"/>
    </source>
</evidence>
<feature type="transmembrane region" description="Helical" evidence="4">
    <location>
        <begin position="459"/>
        <end position="479"/>
    </location>
</feature>
<dbReference type="Proteomes" id="UP001295684">
    <property type="component" value="Unassembled WGS sequence"/>
</dbReference>
<dbReference type="Pfam" id="PF07691">
    <property type="entry name" value="PA14"/>
    <property type="match status" value="1"/>
</dbReference>
<feature type="transmembrane region" description="Helical" evidence="4">
    <location>
        <begin position="537"/>
        <end position="561"/>
    </location>
</feature>
<sequence length="778" mass="86272">MACGSSAFTQSAVNGGEKVIKLTDNTDGTYSASFDLNHIGDATISVVQSVTQGITAKYYNSGSISGTPDVTKTLSEINFWLSYSQDVTPGHRDNVAATFAGKLISFQSGTCDLELFQDDGATLKINGAAQISNYGNTMHGSTNFIYNFNAFEIYDLHIDWKEKTQGFALRLFWDCGAGKVIISSENYAFTSDIGGSPIQISVGCPDKYEQVPSTTDQCRPECGDGFIISPEVCDDNNNNNGDGCNSDCTAVESNWVCSGGSSTTKSVCEESTQGFYQDDPLNPLECIPQCGDGYVAGSEACDDSNTTENDGCSSDCSKIELGWECDQASPTVCKKVNKLNTLTNQEKAVRASTLSVISISVILNIIGKILNQASRNSILSSINQLQLLILLLLLEIHLPSIVVNYLRSLSISLISTNIDWGSFTGFRTVWNWFDCPQERTDFEMIDISSGSTIINLNTLVGIFVTFLITHLFVATFLSCNKESQMLCVRVARYIKKCLTFEMYFVLIFESFITIVLCSFSEFKSFRVVGTDTERLSFIFAVVFCILTLGIIISATFIWIYTGSKDLDTENMFLNGLFSGLKPTKAGRTQLVLFFIRRALLCSMIALLSDFSRPVFLGLYLGVNCIHCTMICIIRPFEKVTDNIIEIINELFYVSFCLFLQWHYLEDQWSHTKGIVYYWCLVSNNTNQNLCKYLLAMQCRLSSQLLTRGSTTGVPKGRPISNFRHMPAQRVYENRDEIMAFRLERGAANYGNNYVSKSTSEVSKHSQVAIKPSIEMSNV</sequence>
<keyword evidence="7" id="KW-1185">Reference proteome</keyword>
<dbReference type="NCBIfam" id="TIGR02232">
    <property type="entry name" value="myxo_disulf_rpt"/>
    <property type="match status" value="2"/>
</dbReference>
<dbReference type="PANTHER" id="PTHR39767:SF2">
    <property type="entry name" value="CHROMOSOME UNDETERMINED SCAFFOLD_1, WHOLE GENOME SHOTGUN SEQUENCE"/>
    <property type="match status" value="1"/>
</dbReference>
<keyword evidence="4" id="KW-0812">Transmembrane</keyword>
<evidence type="ECO:0000256" key="1">
    <source>
        <dbReference type="ARBA" id="ARBA00022729"/>
    </source>
</evidence>
<name>A0AAD2D340_EUPCR</name>